<organism evidence="1 2">
    <name type="scientific">Trichophyton verrucosum (strain HKI 0517)</name>
    <dbReference type="NCBI Taxonomy" id="663202"/>
    <lineage>
        <taxon>Eukaryota</taxon>
        <taxon>Fungi</taxon>
        <taxon>Dikarya</taxon>
        <taxon>Ascomycota</taxon>
        <taxon>Pezizomycotina</taxon>
        <taxon>Eurotiomycetes</taxon>
        <taxon>Eurotiomycetidae</taxon>
        <taxon>Onygenales</taxon>
        <taxon>Arthrodermataceae</taxon>
        <taxon>Trichophyton</taxon>
    </lineage>
</organism>
<dbReference type="RefSeq" id="XP_003024277.1">
    <property type="nucleotide sequence ID" value="XM_003024231.1"/>
</dbReference>
<dbReference type="EMBL" id="ACYE01000082">
    <property type="protein sequence ID" value="EFE43666.1"/>
    <property type="molecule type" value="Genomic_DNA"/>
</dbReference>
<dbReference type="HOGENOM" id="CLU_036014_0_0_1"/>
<evidence type="ECO:0000313" key="2">
    <source>
        <dbReference type="Proteomes" id="UP000008383"/>
    </source>
</evidence>
<accession>D4D397</accession>
<reference evidence="2" key="1">
    <citation type="journal article" date="2011" name="Genome Biol.">
        <title>Comparative and functional genomics provide insights into the pathogenicity of dermatophytic fungi.</title>
        <authorList>
            <person name="Burmester A."/>
            <person name="Shelest E."/>
            <person name="Gloeckner G."/>
            <person name="Heddergott C."/>
            <person name="Schindler S."/>
            <person name="Staib P."/>
            <person name="Heidel A."/>
            <person name="Felder M."/>
            <person name="Petzold A."/>
            <person name="Szafranski K."/>
            <person name="Feuermann M."/>
            <person name="Pedruzzi I."/>
            <person name="Priebe S."/>
            <person name="Groth M."/>
            <person name="Winkler R."/>
            <person name="Li W."/>
            <person name="Kniemeyer O."/>
            <person name="Schroeckh V."/>
            <person name="Hertweck C."/>
            <person name="Hube B."/>
            <person name="White T.C."/>
            <person name="Platzer M."/>
            <person name="Guthke R."/>
            <person name="Heitman J."/>
            <person name="Woestemeyer J."/>
            <person name="Zipfel P.F."/>
            <person name="Monod M."/>
            <person name="Brakhage A.A."/>
        </authorList>
    </citation>
    <scope>NUCLEOTIDE SEQUENCE [LARGE SCALE GENOMIC DNA]</scope>
    <source>
        <strain evidence="2">HKI 0517</strain>
    </source>
</reference>
<keyword evidence="2" id="KW-1185">Reference proteome</keyword>
<dbReference type="OrthoDB" id="4172141at2759"/>
<dbReference type="GeneID" id="9579397"/>
<dbReference type="AlphaFoldDB" id="D4D397"/>
<proteinExistence type="predicted"/>
<protein>
    <submittedName>
        <fullName evidence="1">Uncharacterized protein</fullName>
    </submittedName>
</protein>
<name>D4D397_TRIVH</name>
<sequence length="613" mass="69370">MHNLVVCGAFDAQSPIDAAVFSDFMGISMTLEHAAQGAERTALSCFPLGEHFNFLETKAPPITIIKWGVLGPNQTPLFTYSKTQWITRPHEWLEYVSPDDILKRVTAWMEDKAHTVAENDVVNIFFEAHGTMNGKICLGSKYLETSKVTSLLSQFPTGCQMNAVGRHCYYRQFRNVIKADGQIPRHAIADCGPEEAVHFAATRSVSNRIRNFHSLLPFVRSLAQVSFPWLSRQAHPPVHTAELESTLREAIRRITPSLTRECQAETYTSYLSPEIQTSVTLLEELVLRDHVDVVFLSQNVHRRRRSEWPTLDLQLMRQTRSVIPPSSGSLARRIQEHVHAAAADCDFDNVLRDDGPILGRLEYPNTPYDEILRALYYRGRVQSAVWDLFLILCERGFLNLEASLEQPINFYSTPESLCNVLNLLLCFKKPCEADACVPNNFNTSLTTPIQWLAVMISRGCAEPQRLFETIHYTRILGPLLECEVNKLLHANNGPISIECDPKMVSGYSPPPFGFWLPSGVGNDPSMIPDIVLKRLALFNETEALFKELLRLGDAELPLGPQRFAIDYQIPLTTRTWLPIITDNLSNVLEQYRDRISETYKKVSFIETPQPTLA</sequence>
<dbReference type="KEGG" id="tve:TRV_01556"/>
<comment type="caution">
    <text evidence="1">The sequence shown here is derived from an EMBL/GenBank/DDBJ whole genome shotgun (WGS) entry which is preliminary data.</text>
</comment>
<dbReference type="Proteomes" id="UP000008383">
    <property type="component" value="Unassembled WGS sequence"/>
</dbReference>
<gene>
    <name evidence="1" type="ORF">TRV_01556</name>
</gene>
<evidence type="ECO:0000313" key="1">
    <source>
        <dbReference type="EMBL" id="EFE43666.1"/>
    </source>
</evidence>